<keyword evidence="1" id="KW-0472">Membrane</keyword>
<keyword evidence="1" id="KW-0812">Transmembrane</keyword>
<feature type="transmembrane region" description="Helical" evidence="1">
    <location>
        <begin position="7"/>
        <end position="29"/>
    </location>
</feature>
<feature type="transmembrane region" description="Helical" evidence="1">
    <location>
        <begin position="35"/>
        <end position="54"/>
    </location>
</feature>
<sequence>MFRLTAVIYLLLGGTFAGILIIAALVTGFDTGQPIVYSAIIGFILGLPASWVVARKISEL</sequence>
<dbReference type="EMBL" id="JAQIIO010000001">
    <property type="protein sequence ID" value="MDA5092485.1"/>
    <property type="molecule type" value="Genomic_DNA"/>
</dbReference>
<reference evidence="2 3" key="1">
    <citation type="submission" date="2023-01" db="EMBL/GenBank/DDBJ databases">
        <authorList>
            <person name="Yoon J.-W."/>
        </authorList>
    </citation>
    <scope>NUCLEOTIDE SEQUENCE [LARGE SCALE GENOMIC DNA]</scope>
    <source>
        <strain evidence="2 3">KMU-50</strain>
    </source>
</reference>
<evidence type="ECO:0000313" key="2">
    <source>
        <dbReference type="EMBL" id="MDA5092485.1"/>
    </source>
</evidence>
<dbReference type="RefSeq" id="WP_271051954.1">
    <property type="nucleotide sequence ID" value="NZ_JAQIIO010000001.1"/>
</dbReference>
<accession>A0ABT4VXN8</accession>
<keyword evidence="3" id="KW-1185">Reference proteome</keyword>
<name>A0ABT4VXN8_9RHOB</name>
<comment type="caution">
    <text evidence="2">The sequence shown here is derived from an EMBL/GenBank/DDBJ whole genome shotgun (WGS) entry which is preliminary data.</text>
</comment>
<proteinExistence type="predicted"/>
<evidence type="ECO:0000313" key="3">
    <source>
        <dbReference type="Proteomes" id="UP001528040"/>
    </source>
</evidence>
<keyword evidence="1" id="KW-1133">Transmembrane helix</keyword>
<dbReference type="Proteomes" id="UP001528040">
    <property type="component" value="Unassembled WGS sequence"/>
</dbReference>
<evidence type="ECO:0000256" key="1">
    <source>
        <dbReference type="SAM" id="Phobius"/>
    </source>
</evidence>
<protein>
    <submittedName>
        <fullName evidence="2">CTP synthetase</fullName>
    </submittedName>
</protein>
<organism evidence="2 3">
    <name type="scientific">Aliiroseovarius salicola</name>
    <dbReference type="NCBI Taxonomy" id="3009082"/>
    <lineage>
        <taxon>Bacteria</taxon>
        <taxon>Pseudomonadati</taxon>
        <taxon>Pseudomonadota</taxon>
        <taxon>Alphaproteobacteria</taxon>
        <taxon>Rhodobacterales</taxon>
        <taxon>Paracoccaceae</taxon>
        <taxon>Aliiroseovarius</taxon>
    </lineage>
</organism>
<gene>
    <name evidence="2" type="ORF">O2N63_00080</name>
</gene>